<dbReference type="CDD" id="cd19531">
    <property type="entry name" value="LCL_NRPS-like"/>
    <property type="match status" value="1"/>
</dbReference>
<dbReference type="InterPro" id="IPR013217">
    <property type="entry name" value="Methyltransf_12"/>
</dbReference>
<dbReference type="GO" id="GO:0003824">
    <property type="term" value="F:catalytic activity"/>
    <property type="evidence" value="ECO:0007669"/>
    <property type="project" value="InterPro"/>
</dbReference>
<dbReference type="NCBIfam" id="TIGR01733">
    <property type="entry name" value="AA-adenyl-dom"/>
    <property type="match status" value="1"/>
</dbReference>
<keyword evidence="6" id="KW-0045">Antibiotic biosynthesis</keyword>
<dbReference type="GO" id="GO:0043041">
    <property type="term" value="P:amino acid activation for nonribosomal peptide biosynthetic process"/>
    <property type="evidence" value="ECO:0007669"/>
    <property type="project" value="TreeGrafter"/>
</dbReference>
<evidence type="ECO:0000256" key="6">
    <source>
        <dbReference type="ARBA" id="ARBA00023194"/>
    </source>
</evidence>
<dbReference type="Gene3D" id="3.30.559.10">
    <property type="entry name" value="Chloramphenicol acetyltransferase-like domain"/>
    <property type="match status" value="2"/>
</dbReference>
<dbReference type="InterPro" id="IPR000873">
    <property type="entry name" value="AMP-dep_synth/lig_dom"/>
</dbReference>
<evidence type="ECO:0000256" key="2">
    <source>
        <dbReference type="ARBA" id="ARBA00006432"/>
    </source>
</evidence>
<dbReference type="Gene3D" id="3.40.50.980">
    <property type="match status" value="2"/>
</dbReference>
<organism evidence="8 9">
    <name type="scientific">Ruminococcus flavefaciens</name>
    <dbReference type="NCBI Taxonomy" id="1265"/>
    <lineage>
        <taxon>Bacteria</taxon>
        <taxon>Bacillati</taxon>
        <taxon>Bacillota</taxon>
        <taxon>Clostridia</taxon>
        <taxon>Eubacteriales</taxon>
        <taxon>Oscillospiraceae</taxon>
        <taxon>Ruminococcus</taxon>
    </lineage>
</organism>
<dbReference type="SUPFAM" id="SSF53335">
    <property type="entry name" value="S-adenosyl-L-methionine-dependent methyltransferases"/>
    <property type="match status" value="1"/>
</dbReference>
<dbReference type="GO" id="GO:0009403">
    <property type="term" value="P:toxin biosynthetic process"/>
    <property type="evidence" value="ECO:0007669"/>
    <property type="project" value="UniProtKB-ARBA"/>
</dbReference>
<dbReference type="SUPFAM" id="SSF47336">
    <property type="entry name" value="ACP-like"/>
    <property type="match status" value="1"/>
</dbReference>
<accession>A0A315XZW8</accession>
<dbReference type="Pfam" id="PF08242">
    <property type="entry name" value="Methyltransf_12"/>
    <property type="match status" value="1"/>
</dbReference>
<dbReference type="InterPro" id="IPR023213">
    <property type="entry name" value="CAT-like_dom_sf"/>
</dbReference>
<dbReference type="SUPFAM" id="SSF52777">
    <property type="entry name" value="CoA-dependent acyltransferases"/>
    <property type="match status" value="4"/>
</dbReference>
<keyword evidence="5" id="KW-0677">Repeat</keyword>
<dbReference type="InterPro" id="IPR045851">
    <property type="entry name" value="AMP-bd_C_sf"/>
</dbReference>
<dbReference type="Proteomes" id="UP000245720">
    <property type="component" value="Unassembled WGS sequence"/>
</dbReference>
<dbReference type="Pfam" id="PF00668">
    <property type="entry name" value="Condensation"/>
    <property type="match status" value="2"/>
</dbReference>
<evidence type="ECO:0000256" key="3">
    <source>
        <dbReference type="ARBA" id="ARBA00022450"/>
    </source>
</evidence>
<dbReference type="PROSITE" id="PS50075">
    <property type="entry name" value="CARRIER"/>
    <property type="match status" value="1"/>
</dbReference>
<dbReference type="FunFam" id="3.40.50.980:FF:000002">
    <property type="entry name" value="Enterobactin synthetase component F"/>
    <property type="match status" value="1"/>
</dbReference>
<evidence type="ECO:0000256" key="5">
    <source>
        <dbReference type="ARBA" id="ARBA00022737"/>
    </source>
</evidence>
<feature type="domain" description="Carrier" evidence="7">
    <location>
        <begin position="1423"/>
        <end position="1497"/>
    </location>
</feature>
<dbReference type="SUPFAM" id="SSF56801">
    <property type="entry name" value="Acetyl-CoA synthetase-like"/>
    <property type="match status" value="1"/>
</dbReference>
<dbReference type="Pfam" id="PF00501">
    <property type="entry name" value="AMP-binding"/>
    <property type="match status" value="1"/>
</dbReference>
<keyword evidence="3" id="KW-0596">Phosphopantetheine</keyword>
<reference evidence="8 9" key="1">
    <citation type="submission" date="2018-05" db="EMBL/GenBank/DDBJ databases">
        <title>The Hungate 1000. A catalogue of reference genomes from the rumen microbiome.</title>
        <authorList>
            <person name="Kelly W."/>
        </authorList>
    </citation>
    <scope>NUCLEOTIDE SEQUENCE [LARGE SCALE GENOMIC DNA]</scope>
    <source>
        <strain evidence="8 9">SAb67</strain>
    </source>
</reference>
<dbReference type="InterPro" id="IPR036736">
    <property type="entry name" value="ACP-like_sf"/>
</dbReference>
<dbReference type="InterPro" id="IPR010071">
    <property type="entry name" value="AA_adenyl_dom"/>
</dbReference>
<name>A0A315XZW8_RUMFL</name>
<dbReference type="CDD" id="cd02440">
    <property type="entry name" value="AdoMet_MTases"/>
    <property type="match status" value="1"/>
</dbReference>
<dbReference type="PROSITE" id="PS00012">
    <property type="entry name" value="PHOSPHOPANTETHEINE"/>
    <property type="match status" value="1"/>
</dbReference>
<dbReference type="GO" id="GO:0008610">
    <property type="term" value="P:lipid biosynthetic process"/>
    <property type="evidence" value="ECO:0007669"/>
    <property type="project" value="UniProtKB-ARBA"/>
</dbReference>
<comment type="caution">
    <text evidence="8">The sequence shown here is derived from an EMBL/GenBank/DDBJ whole genome shotgun (WGS) entry which is preliminary data.</text>
</comment>
<dbReference type="Gene3D" id="2.30.38.10">
    <property type="entry name" value="Luciferase, Domain 3"/>
    <property type="match status" value="1"/>
</dbReference>
<comment type="cofactor">
    <cofactor evidence="1">
        <name>pantetheine 4'-phosphate</name>
        <dbReference type="ChEBI" id="CHEBI:47942"/>
    </cofactor>
</comment>
<dbReference type="EMBL" id="QGDI01000005">
    <property type="protein sequence ID" value="PWJ13005.1"/>
    <property type="molecule type" value="Genomic_DNA"/>
</dbReference>
<dbReference type="GO" id="GO:0017000">
    <property type="term" value="P:antibiotic biosynthetic process"/>
    <property type="evidence" value="ECO:0007669"/>
    <property type="project" value="UniProtKB-KW"/>
</dbReference>
<dbReference type="InterPro" id="IPR001242">
    <property type="entry name" value="Condensation_dom"/>
</dbReference>
<sequence length="1973" mass="227104">MDLMEKKKQLLSRYRSGKMSVLQENKVLKHRAENEMVPLTFQQNRMWFINKLIPGCIAYNIPMAIKIVGSLDIEAFEKAINVLVERYDILRTVFKDYDTYTVQVVVPELHVSVGYEALDGMSEADRREYIKEKMHHESLRPFDLENGPLIRVNIWRQNDNENMALISVHHIIADTWTISMYLTELCRIYDMIVNNKPVALEAPEFQYADFACWQNKYFTGEVLRKQMEFWSEQLKDAPTVIELPTDHQRMAIENFKGGLEKFAIPADLMKKINDLTAGYDVTLYMFLMSVFQLMMYRYTNQKDILVGTPIANRTKREFEKIAGFFSNTVVIRGKISEEMRFTDFMYALKENILNAFENQEMPFEKIVDELKLERDMSVNPLFQVMFVLQNTPFPEVKAGDITLEPLDFHNGTCKFDLWLSIIDCNSVMECVMEYNSTIFERSTILRMIKNYLKLLEEIVADPEKKVTDYDIINDSEKQLIMHDWNNTRHDFGRSPYLHRLIEEAAQKYGDKTAVRFEGETLTYAELNKRANQLARYIRSRVSGTENLIGVCLERSLEMVIALTAIIKSGNAYVSLDPTLPEDRLLYMIDDSDFAFMVTVDKHRSMLGIDDSRCISLDSGWSSVETMPGNDIEDVVLTPESPAYMIYTSGSTGKPKGSINTHKAITNRILWMKEYLGVTSEDRILQKTPYSFDVSVWEFFLPLITGAELIEAKPEGHKDNIYLMDIIEREKVTIMHFVPSMLRVFLESLDRNKCRSLEKVICSGEALPFELQQRFYRLFDKAELHNFYGPTEAAVDVTYWHCPRDCSNELVPIGKPISNCKLYILDNNMHPVPIGVHGELYIGGICLSKGYHNREELTKEKFVPDIFGDQGDLLYRTGDIVKYLPDGNIAFIGRCDNQVKIKGFRIELGEIEKCISAHEDVQDAVVVVKDIRINQSHLEGSASIGQRLVAYIKPRTEEISQSNEALDESQVDQWKNVFDMAYEKEQSDNPLYNFISWNSSYTNEPFPLENMIEWADETVTTIKSVKHDRILEIGCGTGLLFFRLADHCSEYVGTDISQNSLDYIRRCAEGRKEGICDFELHKCSADDISAFENKKFDVIVINSVVQYFPSVHYLYDVLSKLAGLLSENGHIFIGDVRNNELLSDFHHSVELFKMHSSTPVIVYKERVQRIIEKEEELNVSPAFFRYAADSIEGLKNAAVMLKRGSYLNEMSKFRYDVLLSNAEPAEKPVVKDISSFSLPLEMIREELDKCEDNALLIKGISNSRIDDDVLISELAEGMDDNVPISVLKQEISIRSKKAIDPNTLIRLAKEKDMKCICLISENDRKCYDALFMSNEHDLDEVITSAATSVKDIRTCANAPEESNRVRQLVPQVTKLLKSQLPEYMIPSFFVIVSDFPVNSNGKLDQSKLPDPSTIKLLDDESYVAPSTPIEKKIAQVWAEILGIEKVGIRNNFFEMGGDSILCIRSVSRINNAGIKITPSDVFQNPTIEELAKIAAVSDGNEDEDIIAEPWSMVTPEEKEKINAHFDDDIEDAYPLSPFQMYMYKKVTNEPEYGEFVMQKVMTHSEALDIDGFEKAFQYVASKTPIMRTSFWCPEPGKVLQVVHKTTSLPFRYIDLTEVRPEDQHTHVKEYLLEDERRGLETDRPCPFRLCVVEYIKGNYMLIMTNSYLCIDGWSLRTIMEEVFMVYNSVSSGVEMISYPEHRSYRDFIRWVNSQDMEAAEEFWKGYMSGYKKFEIIKEYKHGQIYDEEGYLRYSTFIDGMLKNAIEMFAKKNGLTPNIVFQAAYSLLLALYSGKKEICYGNLVSGRPAQLKGVESIVGTNLNIIPLRVNIPDDVKLVSWCKEIMSNQSSTRKFENIPISDIAQWSGYDRDERIFDCYIIYQNVVTLSEAEKQVSRESTFSDECCLRLGYPLRFDIFPTSDQVALMTTYKQKFLNKDDVRKMHSDLQTILEYLINVPNEFLKSIYSDLKNELDIK</sequence>
<dbReference type="Gene3D" id="3.40.50.150">
    <property type="entry name" value="Vaccinia Virus protein VP39"/>
    <property type="match status" value="1"/>
</dbReference>
<dbReference type="FunFam" id="3.40.50.12780:FF:000012">
    <property type="entry name" value="Non-ribosomal peptide synthetase"/>
    <property type="match status" value="1"/>
</dbReference>
<evidence type="ECO:0000256" key="4">
    <source>
        <dbReference type="ARBA" id="ARBA00022553"/>
    </source>
</evidence>
<dbReference type="Gene3D" id="1.10.1200.10">
    <property type="entry name" value="ACP-like"/>
    <property type="match status" value="1"/>
</dbReference>
<proteinExistence type="inferred from homology"/>
<dbReference type="InterPro" id="IPR029063">
    <property type="entry name" value="SAM-dependent_MTases_sf"/>
</dbReference>
<dbReference type="Gene3D" id="3.30.559.30">
    <property type="entry name" value="Nonribosomal peptide synthetase, condensation domain"/>
    <property type="match status" value="2"/>
</dbReference>
<dbReference type="InterPro" id="IPR020806">
    <property type="entry name" value="PKS_PP-bd"/>
</dbReference>
<dbReference type="InterPro" id="IPR009081">
    <property type="entry name" value="PP-bd_ACP"/>
</dbReference>
<dbReference type="RefSeq" id="WP_181380267.1">
    <property type="nucleotide sequence ID" value="NZ_QGDI01000005.1"/>
</dbReference>
<evidence type="ECO:0000259" key="7">
    <source>
        <dbReference type="PROSITE" id="PS50075"/>
    </source>
</evidence>
<dbReference type="PROSITE" id="PS00455">
    <property type="entry name" value="AMP_BINDING"/>
    <property type="match status" value="1"/>
</dbReference>
<evidence type="ECO:0000313" key="9">
    <source>
        <dbReference type="Proteomes" id="UP000245720"/>
    </source>
</evidence>
<dbReference type="Pfam" id="PF00550">
    <property type="entry name" value="PP-binding"/>
    <property type="match status" value="1"/>
</dbReference>
<dbReference type="InterPro" id="IPR020845">
    <property type="entry name" value="AMP-binding_CS"/>
</dbReference>
<protein>
    <submittedName>
        <fullName evidence="8">Amino acid adenylation domain-containing protein</fullName>
    </submittedName>
</protein>
<dbReference type="SMART" id="SM00823">
    <property type="entry name" value="PKS_PP"/>
    <property type="match status" value="1"/>
</dbReference>
<keyword evidence="4" id="KW-0597">Phosphoprotein</keyword>
<dbReference type="FunFam" id="3.40.50.980:FF:000001">
    <property type="entry name" value="Non-ribosomal peptide synthetase"/>
    <property type="match status" value="1"/>
</dbReference>
<dbReference type="GO" id="GO:0005737">
    <property type="term" value="C:cytoplasm"/>
    <property type="evidence" value="ECO:0007669"/>
    <property type="project" value="TreeGrafter"/>
</dbReference>
<gene>
    <name evidence="8" type="ORF">IE37_01503</name>
</gene>
<comment type="similarity">
    <text evidence="2">Belongs to the ATP-dependent AMP-binding enzyme family.</text>
</comment>
<dbReference type="FunFam" id="2.30.38.10:FF:000001">
    <property type="entry name" value="Non-ribosomal peptide synthetase PvdI"/>
    <property type="match status" value="1"/>
</dbReference>
<dbReference type="PANTHER" id="PTHR45527:SF1">
    <property type="entry name" value="FATTY ACID SYNTHASE"/>
    <property type="match status" value="1"/>
</dbReference>
<dbReference type="GO" id="GO:0031177">
    <property type="term" value="F:phosphopantetheine binding"/>
    <property type="evidence" value="ECO:0007669"/>
    <property type="project" value="InterPro"/>
</dbReference>
<evidence type="ECO:0000256" key="1">
    <source>
        <dbReference type="ARBA" id="ARBA00001957"/>
    </source>
</evidence>
<dbReference type="Gene3D" id="3.30.300.30">
    <property type="match status" value="2"/>
</dbReference>
<dbReference type="InterPro" id="IPR006162">
    <property type="entry name" value="Ppantetheine_attach_site"/>
</dbReference>
<evidence type="ECO:0000313" key="8">
    <source>
        <dbReference type="EMBL" id="PWJ13005.1"/>
    </source>
</evidence>
<dbReference type="FunFam" id="1.10.1200.10:FF:000005">
    <property type="entry name" value="Nonribosomal peptide synthetase 1"/>
    <property type="match status" value="1"/>
</dbReference>
<dbReference type="PANTHER" id="PTHR45527">
    <property type="entry name" value="NONRIBOSOMAL PEPTIDE SYNTHETASE"/>
    <property type="match status" value="1"/>
</dbReference>